<dbReference type="AlphaFoldDB" id="W9SDU1"/>
<feature type="signal peptide" evidence="1">
    <location>
        <begin position="1"/>
        <end position="24"/>
    </location>
</feature>
<organism evidence="2 3">
    <name type="scientific">Morus notabilis</name>
    <dbReference type="NCBI Taxonomy" id="981085"/>
    <lineage>
        <taxon>Eukaryota</taxon>
        <taxon>Viridiplantae</taxon>
        <taxon>Streptophyta</taxon>
        <taxon>Embryophyta</taxon>
        <taxon>Tracheophyta</taxon>
        <taxon>Spermatophyta</taxon>
        <taxon>Magnoliopsida</taxon>
        <taxon>eudicotyledons</taxon>
        <taxon>Gunneridae</taxon>
        <taxon>Pentapetalae</taxon>
        <taxon>rosids</taxon>
        <taxon>fabids</taxon>
        <taxon>Rosales</taxon>
        <taxon>Moraceae</taxon>
        <taxon>Moreae</taxon>
        <taxon>Morus</taxon>
    </lineage>
</organism>
<reference evidence="3" key="1">
    <citation type="submission" date="2013-01" db="EMBL/GenBank/DDBJ databases">
        <title>Draft Genome Sequence of a Mulberry Tree, Morus notabilis C.K. Schneid.</title>
        <authorList>
            <person name="He N."/>
            <person name="Zhao S."/>
        </authorList>
    </citation>
    <scope>NUCLEOTIDE SEQUENCE</scope>
</reference>
<evidence type="ECO:0000313" key="2">
    <source>
        <dbReference type="EMBL" id="EXC39378.1"/>
    </source>
</evidence>
<dbReference type="STRING" id="981085.W9SDU1"/>
<dbReference type="PANTHER" id="PTHR35274:SF5">
    <property type="entry name" value="PROTEIN E6-LIKE"/>
    <property type="match status" value="1"/>
</dbReference>
<accession>W9SDU1</accession>
<gene>
    <name evidence="2" type="ORF">L484_000528</name>
</gene>
<evidence type="ECO:0000313" key="3">
    <source>
        <dbReference type="Proteomes" id="UP000030645"/>
    </source>
</evidence>
<dbReference type="InterPro" id="IPR040290">
    <property type="entry name" value="Prot_E6-like"/>
</dbReference>
<keyword evidence="1" id="KW-0732">Signal</keyword>
<sequence>MAAKHFSLFFFVALLLSASAQAEARESRFFSKVTRLIGTVNKVITEVPTPAPAPAPETSELQVPVPAPVPTASFATETDSGYGLYGTYQQTPPETDVENEMLTEEHAAGDEGFEKRVATTWTVSRATTTIMATLMDMELRRVGVNRRTAERGPRYVFDSMEEYEKYQESQGKSYVP</sequence>
<keyword evidence="3" id="KW-1185">Reference proteome</keyword>
<proteinExistence type="predicted"/>
<dbReference type="PANTHER" id="PTHR35274">
    <property type="entry name" value="E6-LIKE PROTEIN"/>
    <property type="match status" value="1"/>
</dbReference>
<protein>
    <submittedName>
        <fullName evidence="2">Uncharacterized protein</fullName>
    </submittedName>
</protein>
<dbReference type="EMBL" id="KE621269">
    <property type="protein sequence ID" value="EXC39378.1"/>
    <property type="molecule type" value="Genomic_DNA"/>
</dbReference>
<evidence type="ECO:0000256" key="1">
    <source>
        <dbReference type="SAM" id="SignalP"/>
    </source>
</evidence>
<dbReference type="Proteomes" id="UP000030645">
    <property type="component" value="Unassembled WGS sequence"/>
</dbReference>
<name>W9SDU1_9ROSA</name>
<feature type="chain" id="PRO_5004929371" evidence="1">
    <location>
        <begin position="25"/>
        <end position="176"/>
    </location>
</feature>